<name>A0A4Y2FFA1_ARAVE</name>
<dbReference type="PANTHER" id="PTHR31511:SF12">
    <property type="entry name" value="RHO TERMINATION FACTOR N-TERMINAL DOMAIN-CONTAINING PROTEIN"/>
    <property type="match status" value="1"/>
</dbReference>
<sequence>FVREETLARHQELCIHNKPQRVSLPKDLTIKFKNLNRCVRHRFAIFSDFECMLKNVSTAAPGPSSSHSYCIEKDEPISYAMLVTNQDDEIIFHQYYAGPHPVENFLMKAK</sequence>
<organism evidence="1 2">
    <name type="scientific">Araneus ventricosus</name>
    <name type="common">Orbweaver spider</name>
    <name type="synonym">Epeira ventricosa</name>
    <dbReference type="NCBI Taxonomy" id="182803"/>
    <lineage>
        <taxon>Eukaryota</taxon>
        <taxon>Metazoa</taxon>
        <taxon>Ecdysozoa</taxon>
        <taxon>Arthropoda</taxon>
        <taxon>Chelicerata</taxon>
        <taxon>Arachnida</taxon>
        <taxon>Araneae</taxon>
        <taxon>Araneomorphae</taxon>
        <taxon>Entelegynae</taxon>
        <taxon>Araneoidea</taxon>
        <taxon>Araneidae</taxon>
        <taxon>Araneus</taxon>
    </lineage>
</organism>
<protein>
    <submittedName>
        <fullName evidence="1">Uncharacterized protein</fullName>
    </submittedName>
</protein>
<reference evidence="1 2" key="1">
    <citation type="journal article" date="2019" name="Sci. Rep.">
        <title>Orb-weaving spider Araneus ventricosus genome elucidates the spidroin gene catalogue.</title>
        <authorList>
            <person name="Kono N."/>
            <person name="Nakamura H."/>
            <person name="Ohtoshi R."/>
            <person name="Moran D.A.P."/>
            <person name="Shinohara A."/>
            <person name="Yoshida Y."/>
            <person name="Fujiwara M."/>
            <person name="Mori M."/>
            <person name="Tomita M."/>
            <person name="Arakawa K."/>
        </authorList>
    </citation>
    <scope>NUCLEOTIDE SEQUENCE [LARGE SCALE GENOMIC DNA]</scope>
</reference>
<dbReference type="PANTHER" id="PTHR31511">
    <property type="entry name" value="PROTEIN CBG23764"/>
    <property type="match status" value="1"/>
</dbReference>
<comment type="caution">
    <text evidence="1">The sequence shown here is derived from an EMBL/GenBank/DDBJ whole genome shotgun (WGS) entry which is preliminary data.</text>
</comment>
<dbReference type="Proteomes" id="UP000499080">
    <property type="component" value="Unassembled WGS sequence"/>
</dbReference>
<feature type="non-terminal residue" evidence="1">
    <location>
        <position position="1"/>
    </location>
</feature>
<dbReference type="AlphaFoldDB" id="A0A4Y2FFA1"/>
<accession>A0A4Y2FFA1</accession>
<evidence type="ECO:0000313" key="2">
    <source>
        <dbReference type="Proteomes" id="UP000499080"/>
    </source>
</evidence>
<dbReference type="EMBL" id="BGPR01173463">
    <property type="protein sequence ID" value="GBM38985.1"/>
    <property type="molecule type" value="Genomic_DNA"/>
</dbReference>
<proteinExistence type="predicted"/>
<gene>
    <name evidence="1" type="ORF">AVEN_187208_1</name>
</gene>
<evidence type="ECO:0000313" key="1">
    <source>
        <dbReference type="EMBL" id="GBM38985.1"/>
    </source>
</evidence>
<keyword evidence="2" id="KW-1185">Reference proteome</keyword>